<proteinExistence type="predicted"/>
<sequence>MTVYRRSCLDDFDFVYDGGTLNISDMIKSVQFPTIPFTQGFNRELFKSSYGITPAFWRNLSIMYNLSNVGEIKKFISRNSDDLKILLLYVPIFVQREFPNDSISLELIEDHDTGKHALRAYIHTNISPSEANKKLEIIDELTFNFETDDTLDDFLLNVEFV</sequence>
<keyword evidence="2" id="KW-1185">Reference proteome</keyword>
<organism evidence="1 2">
    <name type="scientific">Methanobrevibacter cuticularis</name>
    <dbReference type="NCBI Taxonomy" id="47311"/>
    <lineage>
        <taxon>Archaea</taxon>
        <taxon>Methanobacteriati</taxon>
        <taxon>Methanobacteriota</taxon>
        <taxon>Methanomada group</taxon>
        <taxon>Methanobacteria</taxon>
        <taxon>Methanobacteriales</taxon>
        <taxon>Methanobacteriaceae</taxon>
        <taxon>Methanobrevibacter</taxon>
    </lineage>
</organism>
<name>A0A166E0V8_9EURY</name>
<comment type="caution">
    <text evidence="1">The sequence shown here is derived from an EMBL/GenBank/DDBJ whole genome shotgun (WGS) entry which is preliminary data.</text>
</comment>
<dbReference type="AlphaFoldDB" id="A0A166E0V8"/>
<dbReference type="Proteomes" id="UP000077275">
    <property type="component" value="Unassembled WGS sequence"/>
</dbReference>
<evidence type="ECO:0000313" key="2">
    <source>
        <dbReference type="Proteomes" id="UP000077275"/>
    </source>
</evidence>
<dbReference type="EMBL" id="LWMW01000098">
    <property type="protein sequence ID" value="KZX16155.1"/>
    <property type="molecule type" value="Genomic_DNA"/>
</dbReference>
<evidence type="ECO:0000313" key="1">
    <source>
        <dbReference type="EMBL" id="KZX16155.1"/>
    </source>
</evidence>
<protein>
    <submittedName>
        <fullName evidence="1">Uncharacterized protein</fullName>
    </submittedName>
</protein>
<gene>
    <name evidence="1" type="ORF">MBCUT_10210</name>
</gene>
<reference evidence="1 2" key="1">
    <citation type="submission" date="2016-04" db="EMBL/GenBank/DDBJ databases">
        <title>Genome sequence of Methanobrevibacter cuticularis DSM 11139.</title>
        <authorList>
            <person name="Poehlein A."/>
            <person name="Seedorf H."/>
            <person name="Daniel R."/>
        </authorList>
    </citation>
    <scope>NUCLEOTIDE SEQUENCE [LARGE SCALE GENOMIC DNA]</scope>
    <source>
        <strain evidence="1 2">DSM 11139</strain>
    </source>
</reference>
<dbReference type="STRING" id="47311.MBCUT_10210"/>
<dbReference type="RefSeq" id="WP_067259617.1">
    <property type="nucleotide sequence ID" value="NZ_LWMW01000098.1"/>
</dbReference>
<dbReference type="PATRIC" id="fig|47311.3.peg.1127"/>
<accession>A0A166E0V8</accession>